<dbReference type="InterPro" id="IPR036343">
    <property type="entry name" value="GluRdtase_N_sf"/>
</dbReference>
<keyword evidence="18" id="KW-1185">Reference proteome</keyword>
<evidence type="ECO:0000256" key="12">
    <source>
        <dbReference type="PIRSR" id="PIRSR000445-4"/>
    </source>
</evidence>
<dbReference type="Gene3D" id="3.30.460.30">
    <property type="entry name" value="Glutamyl-tRNA reductase, N-terminal domain"/>
    <property type="match status" value="1"/>
</dbReference>
<comment type="subunit">
    <text evidence="8">Homodimer.</text>
</comment>
<dbReference type="InterPro" id="IPR000343">
    <property type="entry name" value="4pyrrol_synth_GluRdtase"/>
</dbReference>
<dbReference type="InterPro" id="IPR036453">
    <property type="entry name" value="GluRdtase_dimer_dom_sf"/>
</dbReference>
<protein>
    <recommendedName>
        <fullName evidence="3 8">Glutamyl-tRNA reductase</fullName>
        <shortName evidence="8">GluTR</shortName>
        <ecNumber evidence="3 8">1.2.1.70</ecNumber>
    </recommendedName>
</protein>
<feature type="binding site" evidence="8 10">
    <location>
        <position position="113"/>
    </location>
    <ligand>
        <name>substrate</name>
    </ligand>
</feature>
<evidence type="ECO:0000256" key="2">
    <source>
        <dbReference type="ARBA" id="ARBA00005916"/>
    </source>
</evidence>
<evidence type="ECO:0000256" key="4">
    <source>
        <dbReference type="ARBA" id="ARBA00022857"/>
    </source>
</evidence>
<feature type="binding site" evidence="8 10">
    <location>
        <begin position="118"/>
        <end position="120"/>
    </location>
    <ligand>
        <name>substrate</name>
    </ligand>
</feature>
<comment type="miscellaneous">
    <text evidence="8">During catalysis, the active site Cys acts as a nucleophile attacking the alpha-carbonyl group of tRNA-bound glutamate with the formation of a thioester intermediate between enzyme and glutamate, and the concomitant release of tRNA(Glu). The thioester intermediate is finally reduced by direct hydride transfer from NADPH, to form the product GSA.</text>
</comment>
<dbReference type="GO" id="GO:0019353">
    <property type="term" value="P:protoporphyrinogen IX biosynthetic process from glutamate"/>
    <property type="evidence" value="ECO:0007669"/>
    <property type="project" value="TreeGrafter"/>
</dbReference>
<evidence type="ECO:0000256" key="5">
    <source>
        <dbReference type="ARBA" id="ARBA00023002"/>
    </source>
</evidence>
<dbReference type="GO" id="GO:0050661">
    <property type="term" value="F:NADP binding"/>
    <property type="evidence" value="ECO:0007669"/>
    <property type="project" value="InterPro"/>
</dbReference>
<evidence type="ECO:0000259" key="15">
    <source>
        <dbReference type="Pfam" id="PF01488"/>
    </source>
</evidence>
<comment type="pathway">
    <text evidence="1 8 13">Porphyrin-containing compound metabolism; protoporphyrin-IX biosynthesis; 5-aminolevulinate from L-glutamyl-tRNA(Glu): step 1/2.</text>
</comment>
<evidence type="ECO:0000256" key="9">
    <source>
        <dbReference type="PIRSR" id="PIRSR000445-1"/>
    </source>
</evidence>
<dbReference type="AlphaFoldDB" id="A0A8G2BJ61"/>
<dbReference type="SUPFAM" id="SSF69075">
    <property type="entry name" value="Glutamyl tRNA-reductase dimerization domain"/>
    <property type="match status" value="1"/>
</dbReference>
<evidence type="ECO:0000256" key="13">
    <source>
        <dbReference type="RuleBase" id="RU000584"/>
    </source>
</evidence>
<accession>A0A8G2BJ61</accession>
<dbReference type="EC" id="1.2.1.70" evidence="3 8"/>
<dbReference type="SUPFAM" id="SSF69742">
    <property type="entry name" value="Glutamyl tRNA-reductase catalytic, N-terminal domain"/>
    <property type="match status" value="1"/>
</dbReference>
<comment type="catalytic activity">
    <reaction evidence="7 8 13">
        <text>(S)-4-amino-5-oxopentanoate + tRNA(Glu) + NADP(+) = L-glutamyl-tRNA(Glu) + NADPH + H(+)</text>
        <dbReference type="Rhea" id="RHEA:12344"/>
        <dbReference type="Rhea" id="RHEA-COMP:9663"/>
        <dbReference type="Rhea" id="RHEA-COMP:9680"/>
        <dbReference type="ChEBI" id="CHEBI:15378"/>
        <dbReference type="ChEBI" id="CHEBI:57501"/>
        <dbReference type="ChEBI" id="CHEBI:57783"/>
        <dbReference type="ChEBI" id="CHEBI:58349"/>
        <dbReference type="ChEBI" id="CHEBI:78442"/>
        <dbReference type="ChEBI" id="CHEBI:78520"/>
        <dbReference type="EC" id="1.2.1.70"/>
    </reaction>
</comment>
<comment type="function">
    <text evidence="8">Catalyzes the NADPH-dependent reduction of glutamyl-tRNA(Glu) to glutamate 1-semialdehyde (GSA).</text>
</comment>
<feature type="active site" description="Nucleophile" evidence="8 9">
    <location>
        <position position="54"/>
    </location>
</feature>
<proteinExistence type="inferred from homology"/>
<dbReference type="InterPro" id="IPR006151">
    <property type="entry name" value="Shikm_DH/Glu-tRNA_Rdtase"/>
</dbReference>
<dbReference type="Pfam" id="PF01488">
    <property type="entry name" value="Shikimate_DH"/>
    <property type="match status" value="1"/>
</dbReference>
<feature type="domain" description="Quinate/shikimate 5-dehydrogenase/glutamyl-tRNA reductase" evidence="15">
    <location>
        <begin position="178"/>
        <end position="310"/>
    </location>
</feature>
<evidence type="ECO:0000259" key="16">
    <source>
        <dbReference type="Pfam" id="PF05201"/>
    </source>
</evidence>
<dbReference type="SUPFAM" id="SSF51735">
    <property type="entry name" value="NAD(P)-binding Rossmann-fold domains"/>
    <property type="match status" value="1"/>
</dbReference>
<organism evidence="17 18">
    <name type="scientific">Thalassobaculum litoreum DSM 18839</name>
    <dbReference type="NCBI Taxonomy" id="1123362"/>
    <lineage>
        <taxon>Bacteria</taxon>
        <taxon>Pseudomonadati</taxon>
        <taxon>Pseudomonadota</taxon>
        <taxon>Alphaproteobacteria</taxon>
        <taxon>Rhodospirillales</taxon>
        <taxon>Thalassobaculaceae</taxon>
        <taxon>Thalassobaculum</taxon>
    </lineage>
</organism>
<feature type="domain" description="Tetrapyrrole biosynthesis glutamyl-tRNA reductase dimerisation" evidence="14">
    <location>
        <begin position="324"/>
        <end position="408"/>
    </location>
</feature>
<reference evidence="17 18" key="1">
    <citation type="submission" date="2016-10" db="EMBL/GenBank/DDBJ databases">
        <authorList>
            <person name="Varghese N."/>
            <person name="Submissions S."/>
        </authorList>
    </citation>
    <scope>NUCLEOTIDE SEQUENCE [LARGE SCALE GENOMIC DNA]</scope>
    <source>
        <strain evidence="17 18">DSM 18839</strain>
    </source>
</reference>
<evidence type="ECO:0000256" key="11">
    <source>
        <dbReference type="PIRSR" id="PIRSR000445-3"/>
    </source>
</evidence>
<dbReference type="Pfam" id="PF00745">
    <property type="entry name" value="GlutR_dimer"/>
    <property type="match status" value="1"/>
</dbReference>
<evidence type="ECO:0000313" key="18">
    <source>
        <dbReference type="Proteomes" id="UP000198615"/>
    </source>
</evidence>
<dbReference type="FunFam" id="3.30.460.30:FF:000001">
    <property type="entry name" value="Glutamyl-tRNA reductase"/>
    <property type="match status" value="1"/>
</dbReference>
<dbReference type="PANTHER" id="PTHR43013:SF1">
    <property type="entry name" value="GLUTAMYL-TRNA REDUCTASE"/>
    <property type="match status" value="1"/>
</dbReference>
<dbReference type="InterPro" id="IPR015896">
    <property type="entry name" value="4pyrrol_synth_GluRdtase_dimer"/>
</dbReference>
<evidence type="ECO:0000256" key="10">
    <source>
        <dbReference type="PIRSR" id="PIRSR000445-2"/>
    </source>
</evidence>
<comment type="domain">
    <text evidence="8">Possesses an unusual extended V-shaped dimeric structure with each monomer consisting of three distinct domains arranged along a curved 'spinal' alpha-helix. The N-terminal catalytic domain specifically recognizes the glutamate moiety of the substrate. The second domain is the NADPH-binding domain, and the third C-terminal domain is responsible for dimerization.</text>
</comment>
<keyword evidence="4 8" id="KW-0521">NADP</keyword>
<dbReference type="Gene3D" id="3.40.50.720">
    <property type="entry name" value="NAD(P)-binding Rossmann-like Domain"/>
    <property type="match status" value="1"/>
</dbReference>
<evidence type="ECO:0000256" key="3">
    <source>
        <dbReference type="ARBA" id="ARBA00012970"/>
    </source>
</evidence>
<dbReference type="GO" id="GO:0008883">
    <property type="term" value="F:glutamyl-tRNA reductase activity"/>
    <property type="evidence" value="ECO:0007669"/>
    <property type="project" value="UniProtKB-UniRule"/>
</dbReference>
<evidence type="ECO:0000256" key="8">
    <source>
        <dbReference type="HAMAP-Rule" id="MF_00087"/>
    </source>
</evidence>
<dbReference type="Proteomes" id="UP000198615">
    <property type="component" value="Unassembled WGS sequence"/>
</dbReference>
<feature type="binding site" evidence="8 10">
    <location>
        <position position="124"/>
    </location>
    <ligand>
        <name>substrate</name>
    </ligand>
</feature>
<dbReference type="EMBL" id="FNBW01000008">
    <property type="protein sequence ID" value="SDF93236.1"/>
    <property type="molecule type" value="Genomic_DNA"/>
</dbReference>
<keyword evidence="5 8" id="KW-0560">Oxidoreductase</keyword>
<comment type="caution">
    <text evidence="17">The sequence shown here is derived from an EMBL/GenBank/DDBJ whole genome shotgun (WGS) entry which is preliminary data.</text>
</comment>
<comment type="similarity">
    <text evidence="2 8 13">Belongs to the glutamyl-tRNA reductase family.</text>
</comment>
<dbReference type="Pfam" id="PF05201">
    <property type="entry name" value="GlutR_N"/>
    <property type="match status" value="1"/>
</dbReference>
<evidence type="ECO:0000256" key="7">
    <source>
        <dbReference type="ARBA" id="ARBA00047464"/>
    </source>
</evidence>
<dbReference type="HAMAP" id="MF_00087">
    <property type="entry name" value="Glu_tRNA_reductase"/>
    <property type="match status" value="1"/>
</dbReference>
<dbReference type="UniPathway" id="UPA00251">
    <property type="reaction ID" value="UER00316"/>
</dbReference>
<dbReference type="OrthoDB" id="110209at2"/>
<dbReference type="RefSeq" id="WP_093151119.1">
    <property type="nucleotide sequence ID" value="NZ_FNBW01000008.1"/>
</dbReference>
<feature type="site" description="Important for activity" evidence="8 12">
    <location>
        <position position="103"/>
    </location>
</feature>
<sequence length="418" mass="44938">MPAAPPPLQVIGVDHRTCPDGVREKLFVDDAEMPAMLDALKAHGAREALVLSTCNRVEVIGRFQDPRISPDTVAAELGRPVGLDGAVLRPLLYAHDSDEAVRHVFRVACSLDSQVVGEPQVLGQVRAAHRLCRDLGGTGPVVEDTMRAAYAVAKRVRSETRIGEGPVSLAAAAVARVRDLFGDLDGRSGLLAGTGELGLLIAEHMASAGMEGMEVLDRFPRRAALAARDLEAHHGGLDQLGAALDRADVVVTTLGEGQYLITAEMIEAALRRRRRRPFFLLDLSVPGDVEPAVHRLDEAYVYDVGDLEAITRAGLADRAGEAARAEMMVEEAVAAFTRDRSGRDAAPDIAALRAHVEAMVAEVTGADEDLARRIAARLAHAPSVMLRDLAEQGRLDRQTKDMVFRLFDMPDPQGGDET</sequence>
<feature type="domain" description="Glutamyl-tRNA reductase N-terminal" evidence="16">
    <location>
        <begin position="11"/>
        <end position="160"/>
    </location>
</feature>
<name>A0A8G2BJ61_9PROT</name>
<gene>
    <name evidence="8" type="primary">hemA</name>
    <name evidence="17" type="ORF">SAMN05660686_02776</name>
</gene>
<evidence type="ECO:0000259" key="14">
    <source>
        <dbReference type="Pfam" id="PF00745"/>
    </source>
</evidence>
<dbReference type="InterPro" id="IPR036291">
    <property type="entry name" value="NAD(P)-bd_dom_sf"/>
</dbReference>
<feature type="binding site" evidence="8 10">
    <location>
        <begin position="53"/>
        <end position="56"/>
    </location>
    <ligand>
        <name>substrate</name>
    </ligand>
</feature>
<dbReference type="PROSITE" id="PS00747">
    <property type="entry name" value="GLUTR"/>
    <property type="match status" value="1"/>
</dbReference>
<dbReference type="PANTHER" id="PTHR43013">
    <property type="entry name" value="GLUTAMYL-TRNA REDUCTASE"/>
    <property type="match status" value="1"/>
</dbReference>
<dbReference type="InterPro" id="IPR018214">
    <property type="entry name" value="GluRdtase_CS"/>
</dbReference>
<dbReference type="InterPro" id="IPR015895">
    <property type="entry name" value="4pyrrol_synth_GluRdtase_N"/>
</dbReference>
<dbReference type="PIRSF" id="PIRSF000445">
    <property type="entry name" value="4pyrrol_synth_GluRdtase"/>
    <property type="match status" value="1"/>
</dbReference>
<keyword evidence="6 8" id="KW-0627">Porphyrin biosynthesis</keyword>
<evidence type="ECO:0000313" key="17">
    <source>
        <dbReference type="EMBL" id="SDF93236.1"/>
    </source>
</evidence>
<feature type="binding site" evidence="8 11">
    <location>
        <begin position="193"/>
        <end position="198"/>
    </location>
    <ligand>
        <name>NADP(+)</name>
        <dbReference type="ChEBI" id="CHEBI:58349"/>
    </ligand>
</feature>
<dbReference type="NCBIfam" id="TIGR01035">
    <property type="entry name" value="hemA"/>
    <property type="match status" value="1"/>
</dbReference>
<evidence type="ECO:0000256" key="1">
    <source>
        <dbReference type="ARBA" id="ARBA00005059"/>
    </source>
</evidence>
<evidence type="ECO:0000256" key="6">
    <source>
        <dbReference type="ARBA" id="ARBA00023244"/>
    </source>
</evidence>